<dbReference type="InterPro" id="IPR022409">
    <property type="entry name" value="PKD/Chitinase_dom"/>
</dbReference>
<dbReference type="SMART" id="SM00089">
    <property type="entry name" value="PKD"/>
    <property type="match status" value="5"/>
</dbReference>
<proteinExistence type="predicted"/>
<dbReference type="PROSITE" id="PS50093">
    <property type="entry name" value="PKD"/>
    <property type="match status" value="2"/>
</dbReference>
<feature type="chain" id="PRO_5012948816" description="PKD domain-containing protein" evidence="1">
    <location>
        <begin position="32"/>
        <end position="1855"/>
    </location>
</feature>
<feature type="domain" description="PKD" evidence="2">
    <location>
        <begin position="995"/>
        <end position="1060"/>
    </location>
</feature>
<dbReference type="InterPro" id="IPR044023">
    <property type="entry name" value="Ig_7"/>
</dbReference>
<organism evidence="3 4">
    <name type="scientific">Flavilitoribacter nigricans (strain ATCC 23147 / DSM 23189 / NBRC 102662 / NCIMB 1420 / SS-2)</name>
    <name type="common">Lewinella nigricans</name>
    <dbReference type="NCBI Taxonomy" id="1122177"/>
    <lineage>
        <taxon>Bacteria</taxon>
        <taxon>Pseudomonadati</taxon>
        <taxon>Bacteroidota</taxon>
        <taxon>Saprospiria</taxon>
        <taxon>Saprospirales</taxon>
        <taxon>Lewinellaceae</taxon>
        <taxon>Flavilitoribacter</taxon>
    </lineage>
</organism>
<dbReference type="Pfam" id="PF13585">
    <property type="entry name" value="CHU_C"/>
    <property type="match status" value="1"/>
</dbReference>
<dbReference type="Pfam" id="PF13573">
    <property type="entry name" value="SprB"/>
    <property type="match status" value="1"/>
</dbReference>
<dbReference type="InterPro" id="IPR000601">
    <property type="entry name" value="PKD_dom"/>
</dbReference>
<dbReference type="SUPFAM" id="SSF49299">
    <property type="entry name" value="PKD domain"/>
    <property type="match status" value="2"/>
</dbReference>
<name>A0A2D0NAK8_FLAN2</name>
<accession>A0A2D0NAK8</accession>
<sequence>MNCKFSQKSLPRRSKWLVLSLLFAISQFAWAEGTRQVAPTPLDSIVMLETNRPDFGNFASYGGPADSRLVVTLANPTEILYIGLSGEYNDAGRQLDLGRSRYRFRIVDSNGNIVHGPFLIDNSTANVNNWTQSQFGNYDVSRTQNGLPIYEFAPGQAGDYYIEFTDVLSDGDNKVNIAFWDFTVTQGGQPIPGRIWSKNWAFRTPPTNMDILPDCEWDRPFSGVLYSYTTDGFVSRIDFSESGFQGLSFNVAFNSTGPGTTGSLEQDRQSIPGFNATAFSAEHRIFLNEPDPLVFPDGDCGGITSATTFSCADGDGFCLDVTVSDPGQVEIVIDFNQNGMFDPESTDVSIVYNFTQDELNACVPWNGLRGDSTMVAFGDTVDLLFTYTRGVQHYAVYDAEFLKNGFCVETVRPICGDAGANRLYWDDRAILEDSGTGQPKDGRGGCECGVDNCRTWTNFNINVDNCADRMDALTTGYGDKNTINTWWFASSSLVTRADIPLLSCQILGDTTLCDGASTELSVEVSGSFDTFTYTWSGPGGFSSTEASTGPLTVEGEYCVTVTNPVGCERVCCQNIVLSEAPTLEAVTTNASCDAAEDGIIMATATGGQGGYQYALNGGDFQDSGIFAGLAAGDYEVSVQDMQGCTDVLPVTIGVESAIDLSYPEVVEVCFGSTGGITFMGDATGLAFSWEPATGIDDPTSPTPVFSPNVTTTYTVTISDLDAPECFIQDEVTVVVSTDINPQVSGNLSGCEPQTTLTASSDVPATFTWLDSNGDVIGNGTTITLPLMGEINYTLQAQDAAGCIQEAPFTLSGGPVNVSLPDTLAACTGEELQLIAVNQDPNDVLTFSWTPADAFAGGTDTATPDYIEVLGTNTVFVDITNQFGCTYRDTVEVAILDADATYDFESELQCDGATVIFNNTSTGAFGFIWDFGDGTTSTEVSPTHVYSEAGTYTVQLTSIYDASCVSTKIEQVTVREPELIAGFSYDLIDCSSASATIMFTDTSFNSMNNTVAWSWTFSDGQTSNEQNPTITFNAAGELTVTLTITSDNGCEESETQTIDIQLVDIDLPAEVAICPGESVVLNPDGNPEYIYQWSPATGLDDPTAASPTASPTETTQYTLTVLNIAGSDTCAVTQQITVMVPDAINLDLGDDIITCGEDAEITFTADVEVTIQWMSTSEGDLGTGTSVTVNPLRRDTIIATATGAGGCTEMDTVIVIDQGVDIMTDPLSPITTCSGQETVITIINQDQLDELTYEWSPAGNIISATDGPSVTVVVEEGTVTFQAIVSNQFECSDTISIDVTAVPFDPTVPDTIFVCAGDPTAINPDFTDGYTYTWSPEAGLDDPNAPNPVFSGDQTTVFNVTITDASQTVACEAIDSVVVIVSPAINLETTGDTTLCVSTALTLGASTDIPATITWYDDADLTNMIGNGTSVDINPPAEDGTYTYTAVATDETTACSDTSTVTVVVNDISDSLPDDNIDVCANTPTPINPGGDPDLTYEWSSEDNLDLTTNGPHNPIFTGTDTMTYTVTVSDPTGECVITKDVVIAVSPPINLMASGDTTLCEVTPVTLMATANAEVTFTWYDNPELSGDPVGEGAEITVTPPSDTTMYTVVASDAVGCTEQDTVTVIVSPILAEITPPQVFCEPTEGITIMVTNLDPTVELTYQWSPTDATDPDEGPIVSVNPELAEEYTVTVTNAEGCELVLSTTVQVEDLSQLEISAEPQDICLGESTTITVSGCEDCTYTWTGPGEITPDDGPVVTVTPDEDGLVTYTVTVEKDGCMETLSIPIMVTELICTAEYFFLPNAFTPNGDNINDILRVRSNFLEKITGFELQIYNRWGDLVFKTENPMDGWMGRYL</sequence>
<dbReference type="InterPro" id="IPR035986">
    <property type="entry name" value="PKD_dom_sf"/>
</dbReference>
<dbReference type="InterPro" id="IPR013783">
    <property type="entry name" value="Ig-like_fold"/>
</dbReference>
<evidence type="ECO:0000256" key="1">
    <source>
        <dbReference type="SAM" id="SignalP"/>
    </source>
</evidence>
<dbReference type="RefSeq" id="WP_099151128.1">
    <property type="nucleotide sequence ID" value="NZ_PDUD01000021.1"/>
</dbReference>
<evidence type="ECO:0000313" key="3">
    <source>
        <dbReference type="EMBL" id="PHN05551.1"/>
    </source>
</evidence>
<dbReference type="Pfam" id="PF19081">
    <property type="entry name" value="Ig_7"/>
    <property type="match status" value="1"/>
</dbReference>
<dbReference type="Proteomes" id="UP000223913">
    <property type="component" value="Unassembled WGS sequence"/>
</dbReference>
<keyword evidence="4" id="KW-1185">Reference proteome</keyword>
<feature type="domain" description="PKD" evidence="2">
    <location>
        <begin position="926"/>
        <end position="973"/>
    </location>
</feature>
<evidence type="ECO:0000259" key="2">
    <source>
        <dbReference type="PROSITE" id="PS50093"/>
    </source>
</evidence>
<dbReference type="EMBL" id="PDUD01000021">
    <property type="protein sequence ID" value="PHN05551.1"/>
    <property type="molecule type" value="Genomic_DNA"/>
</dbReference>
<feature type="signal peptide" evidence="1">
    <location>
        <begin position="1"/>
        <end position="31"/>
    </location>
</feature>
<reference evidence="3 4" key="1">
    <citation type="submission" date="2017-10" db="EMBL/GenBank/DDBJ databases">
        <title>The draft genome sequence of Lewinella nigricans NBRC 102662.</title>
        <authorList>
            <person name="Wang K."/>
        </authorList>
    </citation>
    <scope>NUCLEOTIDE SEQUENCE [LARGE SCALE GENOMIC DNA]</scope>
    <source>
        <strain evidence="3 4">NBRC 102662</strain>
    </source>
</reference>
<protein>
    <recommendedName>
        <fullName evidence="2">PKD domain-containing protein</fullName>
    </recommendedName>
</protein>
<dbReference type="InterPro" id="IPR025667">
    <property type="entry name" value="SprB_repeat"/>
</dbReference>
<dbReference type="OrthoDB" id="7794186at2"/>
<gene>
    <name evidence="3" type="ORF">CRP01_16295</name>
</gene>
<comment type="caution">
    <text evidence="3">The sequence shown here is derived from an EMBL/GenBank/DDBJ whole genome shotgun (WGS) entry which is preliminary data.</text>
</comment>
<dbReference type="Pfam" id="PF18911">
    <property type="entry name" value="PKD_4"/>
    <property type="match status" value="2"/>
</dbReference>
<keyword evidence="1" id="KW-0732">Signal</keyword>
<dbReference type="Gene3D" id="2.60.40.10">
    <property type="entry name" value="Immunoglobulins"/>
    <property type="match status" value="6"/>
</dbReference>
<evidence type="ECO:0000313" key="4">
    <source>
        <dbReference type="Proteomes" id="UP000223913"/>
    </source>
</evidence>
<dbReference type="CDD" id="cd00146">
    <property type="entry name" value="PKD"/>
    <property type="match status" value="2"/>
</dbReference>